<evidence type="ECO:0000313" key="3">
    <source>
        <dbReference type="Proteomes" id="UP000011750"/>
    </source>
</evidence>
<dbReference type="PANTHER" id="PTHR33063:SF13">
    <property type="entry name" value="OS02G0583500 PROTEIN"/>
    <property type="match status" value="1"/>
</dbReference>
<keyword evidence="1" id="KW-0472">Membrane</keyword>
<accession>M4FJ38</accession>
<dbReference type="eggNOG" id="ENOG502SPQN">
    <property type="taxonomic scope" value="Eukaryota"/>
</dbReference>
<organism evidence="2 3">
    <name type="scientific">Brassica campestris</name>
    <name type="common">Field mustard</name>
    <dbReference type="NCBI Taxonomy" id="3711"/>
    <lineage>
        <taxon>Eukaryota</taxon>
        <taxon>Viridiplantae</taxon>
        <taxon>Streptophyta</taxon>
        <taxon>Embryophyta</taxon>
        <taxon>Tracheophyta</taxon>
        <taxon>Spermatophyta</taxon>
        <taxon>Magnoliopsida</taxon>
        <taxon>eudicotyledons</taxon>
        <taxon>Gunneridae</taxon>
        <taxon>Pentapetalae</taxon>
        <taxon>rosids</taxon>
        <taxon>malvids</taxon>
        <taxon>Brassicales</taxon>
        <taxon>Brassicaceae</taxon>
        <taxon>Brassiceae</taxon>
        <taxon>Brassica</taxon>
    </lineage>
</organism>
<keyword evidence="3" id="KW-1185">Reference proteome</keyword>
<dbReference type="EnsemblPlants" id="Bra041118.1">
    <property type="protein sequence ID" value="Bra041118.1-P"/>
    <property type="gene ID" value="Bra041118"/>
</dbReference>
<name>M4FJ38_BRACM</name>
<proteinExistence type="predicted"/>
<evidence type="ECO:0000313" key="2">
    <source>
        <dbReference type="EnsemblPlants" id="Bra041118.1-P"/>
    </source>
</evidence>
<evidence type="ECO:0000256" key="1">
    <source>
        <dbReference type="SAM" id="Phobius"/>
    </source>
</evidence>
<dbReference type="Gramene" id="Bra041118.1">
    <property type="protein sequence ID" value="Bra041118.1-P"/>
    <property type="gene ID" value="Bra041118"/>
</dbReference>
<keyword evidence="1" id="KW-0812">Transmembrane</keyword>
<feature type="transmembrane region" description="Helical" evidence="1">
    <location>
        <begin position="166"/>
        <end position="184"/>
    </location>
</feature>
<reference evidence="2" key="3">
    <citation type="submission" date="2023-03" db="UniProtKB">
        <authorList>
            <consortium name="EnsemblPlants"/>
        </authorList>
    </citation>
    <scope>IDENTIFICATION</scope>
    <source>
        <strain evidence="2">cv. Chiifu-401-42</strain>
    </source>
</reference>
<keyword evidence="1" id="KW-1133">Transmembrane helix</keyword>
<dbReference type="InParanoid" id="M4FJ38"/>
<dbReference type="HOGENOM" id="CLU_026612_4_1_1"/>
<protein>
    <submittedName>
        <fullName evidence="2">Uncharacterized protein</fullName>
    </submittedName>
</protein>
<dbReference type="PANTHER" id="PTHR33063">
    <property type="entry name" value="OS02G0583500 PROTEIN"/>
    <property type="match status" value="1"/>
</dbReference>
<reference evidence="3" key="2">
    <citation type="journal article" date="2018" name="Hortic Res">
        <title>Improved Brassica rapa reference genome by single-molecule sequencing and chromosome conformation capture technologies.</title>
        <authorList>
            <person name="Zhang L."/>
            <person name="Cai X."/>
            <person name="Wu J."/>
            <person name="Liu M."/>
            <person name="Grob S."/>
            <person name="Cheng F."/>
            <person name="Liang J."/>
            <person name="Cai C."/>
            <person name="Liu Z."/>
            <person name="Liu B."/>
            <person name="Wang F."/>
            <person name="Li S."/>
            <person name="Liu F."/>
            <person name="Li X."/>
            <person name="Cheng L."/>
            <person name="Yang W."/>
            <person name="Li M.H."/>
            <person name="Grossniklaus U."/>
            <person name="Zheng H."/>
            <person name="Wang X."/>
        </authorList>
    </citation>
    <scope>NUCLEOTIDE SEQUENCE [LARGE SCALE GENOMIC DNA]</scope>
    <source>
        <strain evidence="3">cv. Chiifu-401-42</strain>
    </source>
</reference>
<sequence>MEIHFEAGLKRPRDATESAKLVSEAAVAVRCHARILPTWIQYRNEKDNTQFNAFLDHLSMRFKLDPKDDATKQACTHVFQSALRQYRYHLRKSHFEGKANNEIAQTSPVEYITDEDWTTLVKHSSDTKYQANCLKNKTNRSKVKFQQTTGSRSYIAHCEALVNSCYFLLFLCHIIVSILTCSKYRGKPARTKKNLNRMQCKSSRIATPAR</sequence>
<dbReference type="Proteomes" id="UP000011750">
    <property type="component" value="Unassembled WGS sequence"/>
</dbReference>
<dbReference type="AlphaFoldDB" id="M4FJ38"/>
<reference evidence="3" key="1">
    <citation type="journal article" date="2011" name="Nat. Genet.">
        <title>The genome of the mesopolyploid crop species Brassica rapa.</title>
        <authorList>
            <consortium name="Brassica rapa Genome Sequencing Project Consortium"/>
            <person name="Wang X."/>
            <person name="Wang H."/>
            <person name="Wang J."/>
            <person name="Sun R."/>
            <person name="Wu J."/>
            <person name="Liu S."/>
            <person name="Bai Y."/>
            <person name="Mun J.H."/>
            <person name="Bancroft I."/>
            <person name="Cheng F."/>
            <person name="Huang S."/>
            <person name="Li X."/>
            <person name="Hua W."/>
            <person name="Wang J."/>
            <person name="Wang X."/>
            <person name="Freeling M."/>
            <person name="Pires J.C."/>
            <person name="Paterson A.H."/>
            <person name="Chalhoub B."/>
            <person name="Wang B."/>
            <person name="Hayward A."/>
            <person name="Sharpe A.G."/>
            <person name="Park B.S."/>
            <person name="Weisshaar B."/>
            <person name="Liu B."/>
            <person name="Li B."/>
            <person name="Liu B."/>
            <person name="Tong C."/>
            <person name="Song C."/>
            <person name="Duran C."/>
            <person name="Peng C."/>
            <person name="Geng C."/>
            <person name="Koh C."/>
            <person name="Lin C."/>
            <person name="Edwards D."/>
            <person name="Mu D."/>
            <person name="Shen D."/>
            <person name="Soumpourou E."/>
            <person name="Li F."/>
            <person name="Fraser F."/>
            <person name="Conant G."/>
            <person name="Lassalle G."/>
            <person name="King G.J."/>
            <person name="Bonnema G."/>
            <person name="Tang H."/>
            <person name="Wang H."/>
            <person name="Belcram H."/>
            <person name="Zhou H."/>
            <person name="Hirakawa H."/>
            <person name="Abe H."/>
            <person name="Guo H."/>
            <person name="Wang H."/>
            <person name="Jin H."/>
            <person name="Parkin I.A."/>
            <person name="Batley J."/>
            <person name="Kim J.S."/>
            <person name="Just J."/>
            <person name="Li J."/>
            <person name="Xu J."/>
            <person name="Deng J."/>
            <person name="Kim J.A."/>
            <person name="Li J."/>
            <person name="Yu J."/>
            <person name="Meng J."/>
            <person name="Wang J."/>
            <person name="Min J."/>
            <person name="Poulain J."/>
            <person name="Wang J."/>
            <person name="Hatakeyama K."/>
            <person name="Wu K."/>
            <person name="Wang L."/>
            <person name="Fang L."/>
            <person name="Trick M."/>
            <person name="Links M.G."/>
            <person name="Zhao M."/>
            <person name="Jin M."/>
            <person name="Ramchiary N."/>
            <person name="Drou N."/>
            <person name="Berkman P.J."/>
            <person name="Cai Q."/>
            <person name="Huang Q."/>
            <person name="Li R."/>
            <person name="Tabata S."/>
            <person name="Cheng S."/>
            <person name="Zhang S."/>
            <person name="Zhang S."/>
            <person name="Huang S."/>
            <person name="Sato S."/>
            <person name="Sun S."/>
            <person name="Kwon S.J."/>
            <person name="Choi S.R."/>
            <person name="Lee T.H."/>
            <person name="Fan W."/>
            <person name="Zhao X."/>
            <person name="Tan X."/>
            <person name="Xu X."/>
            <person name="Wang Y."/>
            <person name="Qiu Y."/>
            <person name="Yin Y."/>
            <person name="Li Y."/>
            <person name="Du Y."/>
            <person name="Liao Y."/>
            <person name="Lim Y."/>
            <person name="Narusaka Y."/>
            <person name="Wang Y."/>
            <person name="Wang Z."/>
            <person name="Li Z."/>
            <person name="Wang Z."/>
            <person name="Xiong Z."/>
            <person name="Zhang Z."/>
        </authorList>
    </citation>
    <scope>NUCLEOTIDE SEQUENCE [LARGE SCALE GENOMIC DNA]</scope>
    <source>
        <strain evidence="3">cv. Chiifu-401-42</strain>
    </source>
</reference>